<keyword evidence="2 3" id="KW-0694">RNA-binding</keyword>
<keyword evidence="3" id="KW-0133">Cell shape</keyword>
<evidence type="ECO:0000256" key="3">
    <source>
        <dbReference type="HAMAP-Rule" id="MF_00088"/>
    </source>
</evidence>
<dbReference type="PANTHER" id="PTHR34654:SF1">
    <property type="entry name" value="RNA-BINDING PROTEIN KHPA"/>
    <property type="match status" value="1"/>
</dbReference>
<dbReference type="HAMAP" id="MF_00088">
    <property type="entry name" value="KhpA"/>
    <property type="match status" value="1"/>
</dbReference>
<proteinExistence type="inferred from homology"/>
<organism evidence="4 5">
    <name type="scientific">Bombilactobacillus folatiphilus</name>
    <dbReference type="NCBI Taxonomy" id="2923362"/>
    <lineage>
        <taxon>Bacteria</taxon>
        <taxon>Bacillati</taxon>
        <taxon>Bacillota</taxon>
        <taxon>Bacilli</taxon>
        <taxon>Lactobacillales</taxon>
        <taxon>Lactobacillaceae</taxon>
        <taxon>Bombilactobacillus</taxon>
    </lineage>
</organism>
<accession>A0ABY4PBJ6</accession>
<comment type="function">
    <text evidence="3">A probable RNA chaperone. Forms a complex with KhpB which binds to cellular RNA and controls its expression. Plays a role in peptidoglycan (PG) homeostasis and cell length regulation.</text>
</comment>
<keyword evidence="1 3" id="KW-0963">Cytoplasm</keyword>
<reference evidence="4" key="1">
    <citation type="journal article" date="2022" name="Int. J. Syst. Evol. Microbiol.">
        <title>Apilactobacillus apisilvae sp. nov., Nicolia spurrieriana gen. nov. sp. nov., Bombilactobacillus folatiphilus sp. nov. and Bombilactobacillus thymidiniphilus sp. nov., four new lactic acid bacterial isolates from stingless bees Tetragonula carbonaria and Austroplebeia australis.</title>
        <authorList>
            <person name="Oliphant S.A."/>
            <person name="Watson-Haigh N.S."/>
            <person name="Sumby K.M."/>
            <person name="Gardner J."/>
            <person name="Groom S."/>
            <person name="Jiranek V."/>
        </authorList>
    </citation>
    <scope>NUCLEOTIDE SEQUENCE</scope>
    <source>
        <strain evidence="4">SG4_D2</strain>
    </source>
</reference>
<evidence type="ECO:0000256" key="1">
    <source>
        <dbReference type="ARBA" id="ARBA00022490"/>
    </source>
</evidence>
<dbReference type="CDD" id="cd22533">
    <property type="entry name" value="KH-II_YlqC-like"/>
    <property type="match status" value="1"/>
</dbReference>
<dbReference type="Proteomes" id="UP000831495">
    <property type="component" value="Chromosome"/>
</dbReference>
<comment type="similarity">
    <text evidence="3">Belongs to the KhpA RNA-binding protein family.</text>
</comment>
<keyword evidence="5" id="KW-1185">Reference proteome</keyword>
<dbReference type="Pfam" id="PF13083">
    <property type="entry name" value="KH_KhpA-B"/>
    <property type="match status" value="1"/>
</dbReference>
<dbReference type="EMBL" id="CP093366">
    <property type="protein sequence ID" value="UQS82906.1"/>
    <property type="molecule type" value="Genomic_DNA"/>
</dbReference>
<sequence>MEVDIVNLIKTIVMPLADDKEQIKVDSKQEDDCLVYDLYLSATDAGRVIGKQGRVAQAIRTVVYAQNHKNEQRIKLNIVPMTVE</sequence>
<evidence type="ECO:0000313" key="4">
    <source>
        <dbReference type="EMBL" id="UQS82906.1"/>
    </source>
</evidence>
<dbReference type="RefSeq" id="WP_249515170.1">
    <property type="nucleotide sequence ID" value="NZ_CP093366.1"/>
</dbReference>
<keyword evidence="3" id="KW-0961">Cell wall biogenesis/degradation</keyword>
<dbReference type="InterPro" id="IPR020627">
    <property type="entry name" value="KhpA"/>
</dbReference>
<protein>
    <recommendedName>
        <fullName evidence="3">RNA-binding protein KhpA</fullName>
    </recommendedName>
    <alternativeName>
        <fullName evidence="3">KH-domain protein A</fullName>
    </alternativeName>
</protein>
<dbReference type="PANTHER" id="PTHR34654">
    <property type="entry name" value="UPF0109 PROTEIN SCO5592"/>
    <property type="match status" value="1"/>
</dbReference>
<keyword evidence="3" id="KW-0143">Chaperone</keyword>
<comment type="subcellular location">
    <subcellularLocation>
        <location evidence="3">Cytoplasm</location>
    </subcellularLocation>
</comment>
<evidence type="ECO:0000313" key="5">
    <source>
        <dbReference type="Proteomes" id="UP000831495"/>
    </source>
</evidence>
<name>A0ABY4PBJ6_9LACO</name>
<comment type="subunit">
    <text evidence="3">Forms a complex with KhpB.</text>
</comment>
<gene>
    <name evidence="3" type="primary">khpA</name>
    <name evidence="4" type="ORF">MOO45_05120</name>
</gene>
<evidence type="ECO:0000256" key="2">
    <source>
        <dbReference type="ARBA" id="ARBA00022884"/>
    </source>
</evidence>